<keyword evidence="1" id="KW-0472">Membrane</keyword>
<gene>
    <name evidence="2" type="ORF">DdX_13333</name>
</gene>
<dbReference type="AlphaFoldDB" id="A0AAD4R2P5"/>
<evidence type="ECO:0000256" key="1">
    <source>
        <dbReference type="SAM" id="Phobius"/>
    </source>
</evidence>
<keyword evidence="1" id="KW-0812">Transmembrane</keyword>
<organism evidence="2 3">
    <name type="scientific">Ditylenchus destructor</name>
    <dbReference type="NCBI Taxonomy" id="166010"/>
    <lineage>
        <taxon>Eukaryota</taxon>
        <taxon>Metazoa</taxon>
        <taxon>Ecdysozoa</taxon>
        <taxon>Nematoda</taxon>
        <taxon>Chromadorea</taxon>
        <taxon>Rhabditida</taxon>
        <taxon>Tylenchina</taxon>
        <taxon>Tylenchomorpha</taxon>
        <taxon>Sphaerularioidea</taxon>
        <taxon>Anguinidae</taxon>
        <taxon>Anguininae</taxon>
        <taxon>Ditylenchus</taxon>
    </lineage>
</organism>
<sequence>MGLLLRTGINILLMGIYILVTVVRFFMTPMQEFIPEIETMEENKKEQYVMASRAAIGVIIGLFAFAEFLNVWFQCVVYRAYKYMKMAHSSVGTQTQT</sequence>
<dbReference type="Proteomes" id="UP001201812">
    <property type="component" value="Unassembled WGS sequence"/>
</dbReference>
<reference evidence="2" key="1">
    <citation type="submission" date="2022-01" db="EMBL/GenBank/DDBJ databases">
        <title>Genome Sequence Resource for Two Populations of Ditylenchus destructor, the Migratory Endoparasitic Phytonematode.</title>
        <authorList>
            <person name="Zhang H."/>
            <person name="Lin R."/>
            <person name="Xie B."/>
        </authorList>
    </citation>
    <scope>NUCLEOTIDE SEQUENCE</scope>
    <source>
        <strain evidence="2">BazhouSP</strain>
    </source>
</reference>
<keyword evidence="3" id="KW-1185">Reference proteome</keyword>
<proteinExistence type="predicted"/>
<dbReference type="EMBL" id="JAKKPZ010000052">
    <property type="protein sequence ID" value="KAI1705896.1"/>
    <property type="molecule type" value="Genomic_DNA"/>
</dbReference>
<feature type="transmembrane region" description="Helical" evidence="1">
    <location>
        <begin position="7"/>
        <end position="27"/>
    </location>
</feature>
<comment type="caution">
    <text evidence="2">The sequence shown here is derived from an EMBL/GenBank/DDBJ whole genome shotgun (WGS) entry which is preliminary data.</text>
</comment>
<evidence type="ECO:0000313" key="2">
    <source>
        <dbReference type="EMBL" id="KAI1705896.1"/>
    </source>
</evidence>
<feature type="transmembrane region" description="Helical" evidence="1">
    <location>
        <begin position="54"/>
        <end position="78"/>
    </location>
</feature>
<name>A0AAD4R2P5_9BILA</name>
<accession>A0AAD4R2P5</accession>
<keyword evidence="1" id="KW-1133">Transmembrane helix</keyword>
<protein>
    <submittedName>
        <fullName evidence="2">Uncharacterized protein</fullName>
    </submittedName>
</protein>
<evidence type="ECO:0000313" key="3">
    <source>
        <dbReference type="Proteomes" id="UP001201812"/>
    </source>
</evidence>